<evidence type="ECO:0000256" key="10">
    <source>
        <dbReference type="SAM" id="Coils"/>
    </source>
</evidence>
<keyword evidence="5 11" id="KW-1133">Transmembrane helix</keyword>
<evidence type="ECO:0000256" key="4">
    <source>
        <dbReference type="ARBA" id="ARBA00022692"/>
    </source>
</evidence>
<keyword evidence="2" id="KW-1003">Cell membrane</keyword>
<dbReference type="PROSITE" id="PS50885">
    <property type="entry name" value="HAMP"/>
    <property type="match status" value="1"/>
</dbReference>
<evidence type="ECO:0000313" key="14">
    <source>
        <dbReference type="EMBL" id="MRN56456.1"/>
    </source>
</evidence>
<dbReference type="InterPro" id="IPR029151">
    <property type="entry name" value="Sensor-like_sf"/>
</dbReference>
<keyword evidence="4 11" id="KW-0812">Transmembrane</keyword>
<evidence type="ECO:0000256" key="1">
    <source>
        <dbReference type="ARBA" id="ARBA00004651"/>
    </source>
</evidence>
<feature type="domain" description="HAMP" evidence="13">
    <location>
        <begin position="329"/>
        <end position="381"/>
    </location>
</feature>
<feature type="transmembrane region" description="Helical" evidence="11">
    <location>
        <begin position="309"/>
        <end position="331"/>
    </location>
</feature>
<evidence type="ECO:0000259" key="13">
    <source>
        <dbReference type="PROSITE" id="PS50885"/>
    </source>
</evidence>
<feature type="coiled-coil region" evidence="10">
    <location>
        <begin position="604"/>
        <end position="631"/>
    </location>
</feature>
<gene>
    <name evidence="14" type="ORF">GJB61_26195</name>
</gene>
<protein>
    <submittedName>
        <fullName evidence="14">HAMP domain-containing protein</fullName>
    </submittedName>
</protein>
<proteinExistence type="inferred from homology"/>
<dbReference type="InterPro" id="IPR004089">
    <property type="entry name" value="MCPsignal_dom"/>
</dbReference>
<evidence type="ECO:0000256" key="11">
    <source>
        <dbReference type="SAM" id="Phobius"/>
    </source>
</evidence>
<evidence type="ECO:0000256" key="7">
    <source>
        <dbReference type="ARBA" id="ARBA00023224"/>
    </source>
</evidence>
<dbReference type="SMART" id="SM00283">
    <property type="entry name" value="MA"/>
    <property type="match status" value="1"/>
</dbReference>
<dbReference type="GO" id="GO:0005886">
    <property type="term" value="C:plasma membrane"/>
    <property type="evidence" value="ECO:0007669"/>
    <property type="project" value="UniProtKB-SubCell"/>
</dbReference>
<evidence type="ECO:0000313" key="15">
    <source>
        <dbReference type="Proteomes" id="UP000463051"/>
    </source>
</evidence>
<dbReference type="Gene3D" id="3.30.450.20">
    <property type="entry name" value="PAS domain"/>
    <property type="match status" value="1"/>
</dbReference>
<dbReference type="InterPro" id="IPR033479">
    <property type="entry name" value="dCache_1"/>
</dbReference>
<dbReference type="RefSeq" id="WP_154121966.1">
    <property type="nucleotide sequence ID" value="NZ_WJXB01000014.1"/>
</dbReference>
<evidence type="ECO:0000256" key="5">
    <source>
        <dbReference type="ARBA" id="ARBA00022989"/>
    </source>
</evidence>
<feature type="domain" description="Methyl-accepting transducer" evidence="12">
    <location>
        <begin position="400"/>
        <end position="650"/>
    </location>
</feature>
<keyword evidence="15" id="KW-1185">Reference proteome</keyword>
<dbReference type="SUPFAM" id="SSF103190">
    <property type="entry name" value="Sensory domain-like"/>
    <property type="match status" value="1"/>
</dbReference>
<dbReference type="Pfam" id="PF02743">
    <property type="entry name" value="dCache_1"/>
    <property type="match status" value="1"/>
</dbReference>
<comment type="similarity">
    <text evidence="8">Belongs to the methyl-accepting chemotaxis (MCP) protein family.</text>
</comment>
<organism evidence="14 15">
    <name type="scientific">Paenibacillus monticola</name>
    <dbReference type="NCBI Taxonomy" id="2666075"/>
    <lineage>
        <taxon>Bacteria</taxon>
        <taxon>Bacillati</taxon>
        <taxon>Bacillota</taxon>
        <taxon>Bacilli</taxon>
        <taxon>Bacillales</taxon>
        <taxon>Paenibacillaceae</taxon>
        <taxon>Paenibacillus</taxon>
    </lineage>
</organism>
<comment type="caution">
    <text evidence="14">The sequence shown here is derived from an EMBL/GenBank/DDBJ whole genome shotgun (WGS) entry which is preliminary data.</text>
</comment>
<dbReference type="SMART" id="SM00304">
    <property type="entry name" value="HAMP"/>
    <property type="match status" value="1"/>
</dbReference>
<dbReference type="Gene3D" id="6.10.340.10">
    <property type="match status" value="1"/>
</dbReference>
<reference evidence="14 15" key="1">
    <citation type="submission" date="2019-11" db="EMBL/GenBank/DDBJ databases">
        <title>Paenibacillus monticola sp. nov., a novel PGPR strain isolated from mountain sample in China.</title>
        <authorList>
            <person name="Zhao Q."/>
            <person name="Li H.-P."/>
            <person name="Zhang J.-L."/>
        </authorList>
    </citation>
    <scope>NUCLEOTIDE SEQUENCE [LARGE SCALE GENOMIC DNA]</scope>
    <source>
        <strain evidence="14 15">LC-T2</strain>
    </source>
</reference>
<sequence length="687" mass="75576">MGKNAGLFHRIRNISLRVKLPALISLLVAVVLLATSITTYMFSSDLLLRKSKDEINANADRIAEGLYTAIQLQEQTAYLISVHNTFQQLLQLRAQGTMSDPDFLSSSNPYFNKSNELLLKSLEGTRGNESMLVLDAKGTIIAGTKTENIGLSRSDREYFTEAMKGKSFISDAIVSKSSDVLLLAFSQPIIDKEGKVLGVFTMTVNSAFFVDKLSEIKINGQGKIEILSRGGIILYNSTDPSRNGQSLGDSPEIIAFLADRALGEIKIQTTDIGNDYLRINKIPNADLIISVIDSYDDINRPIQDMFAKMLMVTLVAIIVAIGFGLLLSRYITNPILSLTKLFKQLAQGDLTVTASGKYDSEFKDLADSFNGMVAQTRDLIINMNKSIAVLNASTNELEESSKQTAQSINETSVTSMEIAKAMESQSNDTEQIVDKFYGFGEKFVAMNDNSQLVRERAEEIVEVFHTSNQVVEDLIQINDKNEQEVHKISEITLKLHESSNNISTITGAISEIANQTNLLALNASIEAARAGEYGRGFAVVASEIRKLAEQSSKQSNEINFIIQQNLSFVAENNQSVTEIHNISIQQNELVGQTQAAFRIILEKITEITDQIKAMANEVAHMEKDKNEVLESAQSLSASGEEVSASIEEVTATMMEQSATVQQLADMVETIDHLTRELGEAAAKFKVE</sequence>
<evidence type="ECO:0000256" key="2">
    <source>
        <dbReference type="ARBA" id="ARBA00022475"/>
    </source>
</evidence>
<dbReference type="Pfam" id="PF00672">
    <property type="entry name" value="HAMP"/>
    <property type="match status" value="1"/>
</dbReference>
<dbReference type="EMBL" id="WJXB01000014">
    <property type="protein sequence ID" value="MRN56456.1"/>
    <property type="molecule type" value="Genomic_DNA"/>
</dbReference>
<dbReference type="CDD" id="cd06225">
    <property type="entry name" value="HAMP"/>
    <property type="match status" value="1"/>
</dbReference>
<dbReference type="SUPFAM" id="SSF58104">
    <property type="entry name" value="Methyl-accepting chemotaxis protein (MCP) signaling domain"/>
    <property type="match status" value="1"/>
</dbReference>
<keyword evidence="6 11" id="KW-0472">Membrane</keyword>
<dbReference type="PANTHER" id="PTHR32089:SF112">
    <property type="entry name" value="LYSOZYME-LIKE PROTEIN-RELATED"/>
    <property type="match status" value="1"/>
</dbReference>
<dbReference type="PANTHER" id="PTHR32089">
    <property type="entry name" value="METHYL-ACCEPTING CHEMOTAXIS PROTEIN MCPB"/>
    <property type="match status" value="1"/>
</dbReference>
<dbReference type="CDD" id="cd12914">
    <property type="entry name" value="PDC1_DGC_like"/>
    <property type="match status" value="1"/>
</dbReference>
<keyword evidence="10" id="KW-0175">Coiled coil</keyword>
<dbReference type="PROSITE" id="PS50111">
    <property type="entry name" value="CHEMOTAXIS_TRANSDUC_2"/>
    <property type="match status" value="1"/>
</dbReference>
<evidence type="ECO:0000256" key="8">
    <source>
        <dbReference type="ARBA" id="ARBA00029447"/>
    </source>
</evidence>
<evidence type="ECO:0000259" key="12">
    <source>
        <dbReference type="PROSITE" id="PS50111"/>
    </source>
</evidence>
<keyword evidence="3" id="KW-0145">Chemotaxis</keyword>
<dbReference type="Pfam" id="PF00015">
    <property type="entry name" value="MCPsignal"/>
    <property type="match status" value="1"/>
</dbReference>
<comment type="subcellular location">
    <subcellularLocation>
        <location evidence="1">Cell membrane</location>
        <topology evidence="1">Multi-pass membrane protein</topology>
    </subcellularLocation>
</comment>
<dbReference type="GO" id="GO:0007165">
    <property type="term" value="P:signal transduction"/>
    <property type="evidence" value="ECO:0007669"/>
    <property type="project" value="UniProtKB-KW"/>
</dbReference>
<dbReference type="GO" id="GO:0006935">
    <property type="term" value="P:chemotaxis"/>
    <property type="evidence" value="ECO:0007669"/>
    <property type="project" value="UniProtKB-KW"/>
</dbReference>
<dbReference type="InterPro" id="IPR003660">
    <property type="entry name" value="HAMP_dom"/>
</dbReference>
<evidence type="ECO:0000256" key="3">
    <source>
        <dbReference type="ARBA" id="ARBA00022500"/>
    </source>
</evidence>
<keyword evidence="7 9" id="KW-0807">Transducer</keyword>
<dbReference type="AlphaFoldDB" id="A0A7X2HAB4"/>
<evidence type="ECO:0000256" key="6">
    <source>
        <dbReference type="ARBA" id="ARBA00023136"/>
    </source>
</evidence>
<feature type="transmembrane region" description="Helical" evidence="11">
    <location>
        <begin position="20"/>
        <end position="42"/>
    </location>
</feature>
<dbReference type="Gene3D" id="1.10.287.950">
    <property type="entry name" value="Methyl-accepting chemotaxis protein"/>
    <property type="match status" value="1"/>
</dbReference>
<dbReference type="Proteomes" id="UP000463051">
    <property type="component" value="Unassembled WGS sequence"/>
</dbReference>
<evidence type="ECO:0000256" key="9">
    <source>
        <dbReference type="PROSITE-ProRule" id="PRU00284"/>
    </source>
</evidence>
<accession>A0A7X2HAB4</accession>
<name>A0A7X2HAB4_9BACL</name>